<dbReference type="Pfam" id="PF18759">
    <property type="entry name" value="Plavaka"/>
    <property type="match status" value="1"/>
</dbReference>
<sequence length="157" mass="18688">DWTLYNDRIQFETAEFLFTQNQMSAPQIDSLLDLWASTLLKHGDRPPFVHHHHLYKTIDNTPLGNIKWQSFLAHYTGKVPAENPLPWMQVDYKVWFQNPCAVTERIPRNPGFASKMDYWPFWEYSSEGNAQQFQDFMFGDWAWDQVVCDHFLYSVYS</sequence>
<dbReference type="HOGENOM" id="CLU_006344_7_2_1"/>
<dbReference type="AlphaFoldDB" id="A0A0D0D9H1"/>
<keyword evidence="2" id="KW-1185">Reference proteome</keyword>
<protein>
    <submittedName>
        <fullName evidence="1">Uncharacterized protein</fullName>
    </submittedName>
</protein>
<dbReference type="OrthoDB" id="3199698at2759"/>
<evidence type="ECO:0000313" key="1">
    <source>
        <dbReference type="EMBL" id="KIK80411.1"/>
    </source>
</evidence>
<reference evidence="1 2" key="1">
    <citation type="submission" date="2014-04" db="EMBL/GenBank/DDBJ databases">
        <authorList>
            <consortium name="DOE Joint Genome Institute"/>
            <person name="Kuo A."/>
            <person name="Kohler A."/>
            <person name="Jargeat P."/>
            <person name="Nagy L.G."/>
            <person name="Floudas D."/>
            <person name="Copeland A."/>
            <person name="Barry K.W."/>
            <person name="Cichocki N."/>
            <person name="Veneault-Fourrey C."/>
            <person name="LaButti K."/>
            <person name="Lindquist E.A."/>
            <person name="Lipzen A."/>
            <person name="Lundell T."/>
            <person name="Morin E."/>
            <person name="Murat C."/>
            <person name="Sun H."/>
            <person name="Tunlid A."/>
            <person name="Henrissat B."/>
            <person name="Grigoriev I.V."/>
            <person name="Hibbett D.S."/>
            <person name="Martin F."/>
            <person name="Nordberg H.P."/>
            <person name="Cantor M.N."/>
            <person name="Hua S.X."/>
        </authorList>
    </citation>
    <scope>NUCLEOTIDE SEQUENCE [LARGE SCALE GENOMIC DNA]</scope>
    <source>
        <strain evidence="1 2">Ve08.2h10</strain>
    </source>
</reference>
<dbReference type="InParanoid" id="A0A0D0D9H1"/>
<dbReference type="Proteomes" id="UP000054538">
    <property type="component" value="Unassembled WGS sequence"/>
</dbReference>
<dbReference type="InterPro" id="IPR041078">
    <property type="entry name" value="Plavaka"/>
</dbReference>
<evidence type="ECO:0000313" key="2">
    <source>
        <dbReference type="Proteomes" id="UP000054538"/>
    </source>
</evidence>
<name>A0A0D0D9H1_9AGAM</name>
<reference evidence="2" key="2">
    <citation type="submission" date="2015-01" db="EMBL/GenBank/DDBJ databases">
        <title>Evolutionary Origins and Diversification of the Mycorrhizal Mutualists.</title>
        <authorList>
            <consortium name="DOE Joint Genome Institute"/>
            <consortium name="Mycorrhizal Genomics Consortium"/>
            <person name="Kohler A."/>
            <person name="Kuo A."/>
            <person name="Nagy L.G."/>
            <person name="Floudas D."/>
            <person name="Copeland A."/>
            <person name="Barry K.W."/>
            <person name="Cichocki N."/>
            <person name="Veneault-Fourrey C."/>
            <person name="LaButti K."/>
            <person name="Lindquist E.A."/>
            <person name="Lipzen A."/>
            <person name="Lundell T."/>
            <person name="Morin E."/>
            <person name="Murat C."/>
            <person name="Riley R."/>
            <person name="Ohm R."/>
            <person name="Sun H."/>
            <person name="Tunlid A."/>
            <person name="Henrissat B."/>
            <person name="Grigoriev I.V."/>
            <person name="Hibbett D.S."/>
            <person name="Martin F."/>
        </authorList>
    </citation>
    <scope>NUCLEOTIDE SEQUENCE [LARGE SCALE GENOMIC DNA]</scope>
    <source>
        <strain evidence="2">Ve08.2h10</strain>
    </source>
</reference>
<dbReference type="EMBL" id="KN826027">
    <property type="protein sequence ID" value="KIK80411.1"/>
    <property type="molecule type" value="Genomic_DNA"/>
</dbReference>
<gene>
    <name evidence="1" type="ORF">PAXRUDRAFT_158767</name>
</gene>
<feature type="non-terminal residue" evidence="1">
    <location>
        <position position="1"/>
    </location>
</feature>
<organism evidence="1 2">
    <name type="scientific">Paxillus rubicundulus Ve08.2h10</name>
    <dbReference type="NCBI Taxonomy" id="930991"/>
    <lineage>
        <taxon>Eukaryota</taxon>
        <taxon>Fungi</taxon>
        <taxon>Dikarya</taxon>
        <taxon>Basidiomycota</taxon>
        <taxon>Agaricomycotina</taxon>
        <taxon>Agaricomycetes</taxon>
        <taxon>Agaricomycetidae</taxon>
        <taxon>Boletales</taxon>
        <taxon>Paxilineae</taxon>
        <taxon>Paxillaceae</taxon>
        <taxon>Paxillus</taxon>
    </lineage>
</organism>
<proteinExistence type="predicted"/>
<accession>A0A0D0D9H1</accession>